<dbReference type="Pfam" id="PF13847">
    <property type="entry name" value="Methyltransf_31"/>
    <property type="match status" value="1"/>
</dbReference>
<dbReference type="SUPFAM" id="SSF53335">
    <property type="entry name" value="S-adenosyl-L-methionine-dependent methyltransferases"/>
    <property type="match status" value="1"/>
</dbReference>
<dbReference type="AlphaFoldDB" id="A0AAD9W886"/>
<dbReference type="InterPro" id="IPR025714">
    <property type="entry name" value="Methyltranfer_dom"/>
</dbReference>
<gene>
    <name evidence="2" type="ORF">N8I77_004847</name>
</gene>
<sequence length="269" mass="29371">MSASTPHSSDPTRVIMALDSSQYDSLVADYESSLYLPSRRCTEVNFFANLGDVRGQRILDLSTGTGHYARAMAKLGASHIVGVDINSGMLGKARELIAADSSVPKDVIKLELGDVFAPLSLKNADPGSFDVVTGVWSLNYAGNQAMVDHAFNNVGKYLKSGGRFVTIVPNKVAHGGERNDWYGVSKRIIGEVENGFRIRTIFLMDSPIEFDNYDLDHSVFIKAAKGAGLRDFKTDAKEKIAPPLRAGEDQAYWDRYLASPLFDVVTATK</sequence>
<organism evidence="2 3">
    <name type="scientific">Phomopsis amygdali</name>
    <name type="common">Fusicoccum amygdali</name>
    <dbReference type="NCBI Taxonomy" id="1214568"/>
    <lineage>
        <taxon>Eukaryota</taxon>
        <taxon>Fungi</taxon>
        <taxon>Dikarya</taxon>
        <taxon>Ascomycota</taxon>
        <taxon>Pezizomycotina</taxon>
        <taxon>Sordariomycetes</taxon>
        <taxon>Sordariomycetidae</taxon>
        <taxon>Diaporthales</taxon>
        <taxon>Diaporthaceae</taxon>
        <taxon>Diaporthe</taxon>
    </lineage>
</organism>
<dbReference type="Proteomes" id="UP001265746">
    <property type="component" value="Unassembled WGS sequence"/>
</dbReference>
<dbReference type="InterPro" id="IPR050508">
    <property type="entry name" value="Methyltransf_Superfamily"/>
</dbReference>
<name>A0AAD9W886_PHOAM</name>
<dbReference type="PANTHER" id="PTHR42912:SF93">
    <property type="entry name" value="N6-ADENOSINE-METHYLTRANSFERASE TMT1A"/>
    <property type="match status" value="1"/>
</dbReference>
<dbReference type="CDD" id="cd02440">
    <property type="entry name" value="AdoMet_MTases"/>
    <property type="match status" value="1"/>
</dbReference>
<dbReference type="EMBL" id="JAUJFL010000002">
    <property type="protein sequence ID" value="KAK2611513.1"/>
    <property type="molecule type" value="Genomic_DNA"/>
</dbReference>
<evidence type="ECO:0000313" key="2">
    <source>
        <dbReference type="EMBL" id="KAK2611513.1"/>
    </source>
</evidence>
<feature type="domain" description="Methyltransferase" evidence="1">
    <location>
        <begin position="54"/>
        <end position="170"/>
    </location>
</feature>
<accession>A0AAD9W886</accession>
<keyword evidence="3" id="KW-1185">Reference proteome</keyword>
<comment type="caution">
    <text evidence="2">The sequence shown here is derived from an EMBL/GenBank/DDBJ whole genome shotgun (WGS) entry which is preliminary data.</text>
</comment>
<dbReference type="Gene3D" id="3.40.50.150">
    <property type="entry name" value="Vaccinia Virus protein VP39"/>
    <property type="match status" value="1"/>
</dbReference>
<evidence type="ECO:0000259" key="1">
    <source>
        <dbReference type="Pfam" id="PF13847"/>
    </source>
</evidence>
<dbReference type="GO" id="GO:0008168">
    <property type="term" value="F:methyltransferase activity"/>
    <property type="evidence" value="ECO:0007669"/>
    <property type="project" value="TreeGrafter"/>
</dbReference>
<dbReference type="PANTHER" id="PTHR42912">
    <property type="entry name" value="METHYLTRANSFERASE"/>
    <property type="match status" value="1"/>
</dbReference>
<protein>
    <recommendedName>
        <fullName evidence="1">Methyltransferase domain-containing protein</fullName>
    </recommendedName>
</protein>
<reference evidence="2" key="1">
    <citation type="submission" date="2023-06" db="EMBL/GenBank/DDBJ databases">
        <authorList>
            <person name="Noh H."/>
        </authorList>
    </citation>
    <scope>NUCLEOTIDE SEQUENCE</scope>
    <source>
        <strain evidence="2">DUCC20226</strain>
    </source>
</reference>
<proteinExistence type="predicted"/>
<dbReference type="InterPro" id="IPR029063">
    <property type="entry name" value="SAM-dependent_MTases_sf"/>
</dbReference>
<evidence type="ECO:0000313" key="3">
    <source>
        <dbReference type="Proteomes" id="UP001265746"/>
    </source>
</evidence>